<dbReference type="InterPro" id="IPR029486">
    <property type="entry name" value="GH97_N"/>
</dbReference>
<gene>
    <name evidence="8" type="ORF">C1H87_15745</name>
</gene>
<dbReference type="InterPro" id="IPR019563">
    <property type="entry name" value="GH97_catalytic"/>
</dbReference>
<dbReference type="Pfam" id="PF10566">
    <property type="entry name" value="Glyco_hydro_97"/>
    <property type="match status" value="1"/>
</dbReference>
<comment type="subunit">
    <text evidence="2">Monomer.</text>
</comment>
<keyword evidence="3" id="KW-0106">Calcium</keyword>
<feature type="domain" description="Glycosyl-hydrolase 97 N-terminal" evidence="6">
    <location>
        <begin position="36"/>
        <end position="284"/>
    </location>
</feature>
<name>A0A2K9PSN5_9FLAO</name>
<accession>A0A2K9PSN5</accession>
<dbReference type="EMBL" id="CP025791">
    <property type="protein sequence ID" value="AUP80080.1"/>
    <property type="molecule type" value="Genomic_DNA"/>
</dbReference>
<evidence type="ECO:0000313" key="9">
    <source>
        <dbReference type="Proteomes" id="UP000235826"/>
    </source>
</evidence>
<evidence type="ECO:0000256" key="3">
    <source>
        <dbReference type="ARBA" id="ARBA00022837"/>
    </source>
</evidence>
<sequence length="685" mass="78046">MQIIKYNKVKIGLYVLIGCLLVTSCAENNMEQVIIPSPNGKLKVHFNLKSTKPTYHVHFNNKQVIDTSIFGLEFKNQANLTSNFKIVGVIENEVNENWTQVWGEKKEINNHYNHSIIKLQEIDGLKRHMNINFKVYNDGLGFSYTIPEQESVDSLSITNELTEFNLAQNYSTWYTPANFDSYEMAYQNKPANEVESANTPVTFEALKDSIFISIHEANLTNYAGMTLRKDKDSKLKFQADLVPWPDGVKVKTKTPMNTPWRTIQISNTAGGLIESCLILNLNEPNKLQDVSWIKPLKYIGIWWGMHLGTQTWTLGDRHGATTERMKAYIDFAAENNIDAVLAEGWSTGWEDWGKAKAFDFVTPYEDFDLEALSKYAKDKKIKLIGHHETGGDALYYEQQMDKAFGLYKSLGIHDVKTGYAGPINPSRQLHHGQFMVNHYRKVVETAAKYKLTINAHEPIKPTGIRRTYPNMMSREGARGMEWNAWSEGNSPEHHVTLPFTRILAGPLDYTPGIFDLLYKNAKGRVKWNGLDKGNSRINTTLSKQLALYVVLYSPLQMASDNIDNYRNEPAFQFIKDVPVDWEDTKVLQAKIGDYLAIARKDINSNDWYLGAATDENRCDLEINLDFLDSNKAYVAEIYADTEQSDWKTNPYEHQILKKEVSSKDTLTLKLAPGGGQAIRFKTIPK</sequence>
<evidence type="ECO:0000256" key="1">
    <source>
        <dbReference type="ARBA" id="ARBA00001913"/>
    </source>
</evidence>
<dbReference type="PANTHER" id="PTHR35803">
    <property type="entry name" value="GLUCAN 1,4-ALPHA-GLUCOSIDASE SUSB-RELATED"/>
    <property type="match status" value="1"/>
</dbReference>
<feature type="chain" id="PRO_5014998615" evidence="4">
    <location>
        <begin position="27"/>
        <end position="685"/>
    </location>
</feature>
<dbReference type="InterPro" id="IPR014718">
    <property type="entry name" value="GH-type_carb-bd"/>
</dbReference>
<dbReference type="InterPro" id="IPR052720">
    <property type="entry name" value="Glycosyl_hydrolase_97"/>
</dbReference>
<dbReference type="Gene3D" id="2.70.98.10">
    <property type="match status" value="1"/>
</dbReference>
<dbReference type="PROSITE" id="PS51257">
    <property type="entry name" value="PROKAR_LIPOPROTEIN"/>
    <property type="match status" value="1"/>
</dbReference>
<feature type="signal peptide" evidence="4">
    <location>
        <begin position="1"/>
        <end position="26"/>
    </location>
</feature>
<evidence type="ECO:0000256" key="2">
    <source>
        <dbReference type="ARBA" id="ARBA00011245"/>
    </source>
</evidence>
<dbReference type="InterPro" id="IPR017853">
    <property type="entry name" value="GH"/>
</dbReference>
<keyword evidence="9" id="KW-1185">Reference proteome</keyword>
<dbReference type="AlphaFoldDB" id="A0A2K9PSN5"/>
<protein>
    <submittedName>
        <fullName evidence="8">Alpha-glucosidase</fullName>
    </submittedName>
</protein>
<dbReference type="KEGG" id="fek:C1H87_15745"/>
<dbReference type="Pfam" id="PF14508">
    <property type="entry name" value="GH97_N"/>
    <property type="match status" value="1"/>
</dbReference>
<feature type="domain" description="Glycosyl-hydrolase 97 C-terminal oligomerisation" evidence="7">
    <location>
        <begin position="580"/>
        <end position="681"/>
    </location>
</feature>
<dbReference type="Pfam" id="PF14509">
    <property type="entry name" value="GH97_C"/>
    <property type="match status" value="1"/>
</dbReference>
<dbReference type="SUPFAM" id="SSF51445">
    <property type="entry name" value="(Trans)glycosidases"/>
    <property type="match status" value="1"/>
</dbReference>
<dbReference type="GO" id="GO:0030246">
    <property type="term" value="F:carbohydrate binding"/>
    <property type="evidence" value="ECO:0007669"/>
    <property type="project" value="InterPro"/>
</dbReference>
<dbReference type="RefSeq" id="WP_102756732.1">
    <property type="nucleotide sequence ID" value="NZ_CP025791.1"/>
</dbReference>
<keyword evidence="4" id="KW-0732">Signal</keyword>
<evidence type="ECO:0000259" key="5">
    <source>
        <dbReference type="Pfam" id="PF10566"/>
    </source>
</evidence>
<dbReference type="OrthoDB" id="57532at2"/>
<evidence type="ECO:0000259" key="7">
    <source>
        <dbReference type="Pfam" id="PF14509"/>
    </source>
</evidence>
<evidence type="ECO:0000313" key="8">
    <source>
        <dbReference type="EMBL" id="AUP80080.1"/>
    </source>
</evidence>
<dbReference type="PANTHER" id="PTHR35803:SF1">
    <property type="entry name" value="GLUCAN 1,4-ALPHA-GLUCOSIDASE SUSB"/>
    <property type="match status" value="1"/>
</dbReference>
<organism evidence="8 9">
    <name type="scientific">Flavivirga eckloniae</name>
    <dbReference type="NCBI Taxonomy" id="1803846"/>
    <lineage>
        <taxon>Bacteria</taxon>
        <taxon>Pseudomonadati</taxon>
        <taxon>Bacteroidota</taxon>
        <taxon>Flavobacteriia</taxon>
        <taxon>Flavobacteriales</taxon>
        <taxon>Flavobacteriaceae</taxon>
        <taxon>Flavivirga</taxon>
    </lineage>
</organism>
<evidence type="ECO:0000256" key="4">
    <source>
        <dbReference type="SAM" id="SignalP"/>
    </source>
</evidence>
<dbReference type="InterPro" id="IPR013785">
    <property type="entry name" value="Aldolase_TIM"/>
</dbReference>
<evidence type="ECO:0000259" key="6">
    <source>
        <dbReference type="Pfam" id="PF14508"/>
    </source>
</evidence>
<proteinExistence type="predicted"/>
<dbReference type="InterPro" id="IPR029483">
    <property type="entry name" value="GH97_C"/>
</dbReference>
<feature type="domain" description="Glycosyl-hydrolase 97 catalytic" evidence="5">
    <location>
        <begin position="302"/>
        <end position="477"/>
    </location>
</feature>
<dbReference type="Gene3D" id="3.20.20.70">
    <property type="entry name" value="Aldolase class I"/>
    <property type="match status" value="1"/>
</dbReference>
<comment type="cofactor">
    <cofactor evidence="1">
        <name>Ca(2+)</name>
        <dbReference type="ChEBI" id="CHEBI:29108"/>
    </cofactor>
</comment>
<dbReference type="Proteomes" id="UP000235826">
    <property type="component" value="Chromosome"/>
</dbReference>
<reference evidence="8 9" key="1">
    <citation type="submission" date="2018-01" db="EMBL/GenBank/DDBJ databases">
        <title>Complete genome sequence of Flavivirga eckloniae ECD14 isolated from seaweed Ecklonia cava.</title>
        <authorList>
            <person name="Lee J.H."/>
            <person name="Baik K.S."/>
            <person name="Seong C.N."/>
        </authorList>
    </citation>
    <scope>NUCLEOTIDE SEQUENCE [LARGE SCALE GENOMIC DNA]</scope>
    <source>
        <strain evidence="8 9">ECD14</strain>
    </source>
</reference>